<dbReference type="InterPro" id="IPR002182">
    <property type="entry name" value="NB-ARC"/>
</dbReference>
<proteinExistence type="predicted"/>
<evidence type="ECO:0000313" key="3">
    <source>
        <dbReference type="EMBL" id="GIM69976.1"/>
    </source>
</evidence>
<dbReference type="Pfam" id="PF00931">
    <property type="entry name" value="NB-ARC"/>
    <property type="match status" value="1"/>
</dbReference>
<dbReference type="PANTHER" id="PTHR46082">
    <property type="entry name" value="ATP/GTP-BINDING PROTEIN-RELATED"/>
    <property type="match status" value="1"/>
</dbReference>
<dbReference type="AlphaFoldDB" id="A0A919SDR6"/>
<dbReference type="GO" id="GO:0043531">
    <property type="term" value="F:ADP binding"/>
    <property type="evidence" value="ECO:0007669"/>
    <property type="project" value="InterPro"/>
</dbReference>
<reference evidence="3" key="1">
    <citation type="submission" date="2021-03" db="EMBL/GenBank/DDBJ databases">
        <title>Whole genome shotgun sequence of Actinoplanes auranticolor NBRC 12245.</title>
        <authorList>
            <person name="Komaki H."/>
            <person name="Tamura T."/>
        </authorList>
    </citation>
    <scope>NUCLEOTIDE SEQUENCE</scope>
    <source>
        <strain evidence="3">NBRC 12245</strain>
    </source>
</reference>
<name>A0A919SDR6_9ACTN</name>
<dbReference type="Proteomes" id="UP000681340">
    <property type="component" value="Unassembled WGS sequence"/>
</dbReference>
<evidence type="ECO:0000313" key="4">
    <source>
        <dbReference type="Proteomes" id="UP000681340"/>
    </source>
</evidence>
<dbReference type="SUPFAM" id="SSF52540">
    <property type="entry name" value="P-loop containing nucleoside triphosphate hydrolases"/>
    <property type="match status" value="1"/>
</dbReference>
<accession>A0A919SDR6</accession>
<dbReference type="NCBIfam" id="NF040586">
    <property type="entry name" value="FxSxx_TPR"/>
    <property type="match status" value="1"/>
</dbReference>
<comment type="caution">
    <text evidence="3">The sequence shown here is derived from an EMBL/GenBank/DDBJ whole genome shotgun (WGS) entry which is preliminary data.</text>
</comment>
<dbReference type="Gene3D" id="3.40.50.300">
    <property type="entry name" value="P-loop containing nucleotide triphosphate hydrolases"/>
    <property type="match status" value="1"/>
</dbReference>
<evidence type="ECO:0008006" key="5">
    <source>
        <dbReference type="Google" id="ProtNLM"/>
    </source>
</evidence>
<dbReference type="SUPFAM" id="SSF48452">
    <property type="entry name" value="TPR-like"/>
    <property type="match status" value="2"/>
</dbReference>
<dbReference type="InterPro" id="IPR027417">
    <property type="entry name" value="P-loop_NTPase"/>
</dbReference>
<dbReference type="InterPro" id="IPR056681">
    <property type="entry name" value="DUF7779"/>
</dbReference>
<gene>
    <name evidence="3" type="ORF">Aau02nite_38830</name>
</gene>
<evidence type="ECO:0000259" key="1">
    <source>
        <dbReference type="Pfam" id="PF00931"/>
    </source>
</evidence>
<organism evidence="3 4">
    <name type="scientific">Actinoplanes auranticolor</name>
    <dbReference type="NCBI Taxonomy" id="47988"/>
    <lineage>
        <taxon>Bacteria</taxon>
        <taxon>Bacillati</taxon>
        <taxon>Actinomycetota</taxon>
        <taxon>Actinomycetes</taxon>
        <taxon>Micromonosporales</taxon>
        <taxon>Micromonosporaceae</taxon>
        <taxon>Actinoplanes</taxon>
    </lineage>
</organism>
<dbReference type="Gene3D" id="1.25.40.10">
    <property type="entry name" value="Tetratricopeptide repeat domain"/>
    <property type="match status" value="2"/>
</dbReference>
<dbReference type="InterPro" id="IPR053137">
    <property type="entry name" value="NLR-like"/>
</dbReference>
<keyword evidence="4" id="KW-1185">Reference proteome</keyword>
<feature type="domain" description="DUF7779" evidence="2">
    <location>
        <begin position="334"/>
        <end position="418"/>
    </location>
</feature>
<dbReference type="Pfam" id="PF25000">
    <property type="entry name" value="DUF7779"/>
    <property type="match status" value="1"/>
</dbReference>
<dbReference type="EMBL" id="BOQL01000029">
    <property type="protein sequence ID" value="GIM69976.1"/>
    <property type="molecule type" value="Genomic_DNA"/>
</dbReference>
<protein>
    <recommendedName>
        <fullName evidence="5">Tetratricopeptide repeat protein</fullName>
    </recommendedName>
</protein>
<sequence>MRDTVSHETISAMLRGSGLPKWVKVECVVRQLAEWSVTGLDPDREVRRFHQLWLAADDGPAAVLPARVRSDFVVAGGPVPVPAAPPATTAMLTNVPGPAPHFTGRRDLLNRIRATLTGPGYAPLPLVGVGGVGKTQLALQYVDRWAAEYDVLWWVPAEQSSQAMAALAALGDQLGITASNDMRQTVRDVLTTLEASALRWLLVYDNADQPTDLGLLLPATGGHVLVTSRNSAWEHALNVDVFSREESIAFLREWGVTAPADDCDALAEQLGDLPLALDQVCAMQTATGMPVAEYLRLFAEHFDELLAAGGRRGSRTTTVTTFVNVAAGRLRAESVAASQLLELLAFMAPLPVPVSLLHLGRDARVTPPLGRVLYRTDDLSKQALHLGRYGLAQVSSDGQQLQMHRLVQRVVRDGLSDADARVRRLDVHRLLAAADPGKPDDSRTWSQHGEIGPHLISSDALHSTETAAREAVLHQIRYLERIGDFEASARLGGSAVEAWRADPADGGLGAEHELTVRATRHLANALRSLGAYAESRNMIIELLDLLRSSRTYGPDHPDTLATAGVLAFYLRFAGDYRRALDEDRRRVEVLQRLHGADDTRTTDALGNLTVNLRLLGDPAAALRHDEELVRTLTRIAGRENERTRVAVRNQVWDLLALGRFSEAVDEQRRNMPRFNANEITVAQRAIAVGLRKLGRLDEALAEATDNYRTCQRRYGPDHHLTLASIMTYANTLRAVGDAVGARRLATEALDRYRRLFGEQNPLTLAASTNLTVVLRSLGQWREAHNIDELTHEQTVRVLGADHPHALVTAIGLGNDLAHHHIGKDAVALGTATLEGLRRVRGDDHPETWICATNLALDTGAPGHPRHREAVERLAALVGADHPDARAAAAGVRLECDIEPPPT</sequence>
<dbReference type="Pfam" id="PF13424">
    <property type="entry name" value="TPR_12"/>
    <property type="match status" value="2"/>
</dbReference>
<evidence type="ECO:0000259" key="2">
    <source>
        <dbReference type="Pfam" id="PF25000"/>
    </source>
</evidence>
<dbReference type="PANTHER" id="PTHR46082:SF6">
    <property type="entry name" value="AAA+ ATPASE DOMAIN-CONTAINING PROTEIN-RELATED"/>
    <property type="match status" value="1"/>
</dbReference>
<dbReference type="InterPro" id="IPR011990">
    <property type="entry name" value="TPR-like_helical_dom_sf"/>
</dbReference>
<feature type="domain" description="NB-ARC" evidence="1">
    <location>
        <begin position="108"/>
        <end position="233"/>
    </location>
</feature>